<dbReference type="InterPro" id="IPR006118">
    <property type="entry name" value="Recombinase_CS"/>
</dbReference>
<dbReference type="SUPFAM" id="SSF53041">
    <property type="entry name" value="Resolvase-like"/>
    <property type="match status" value="1"/>
</dbReference>
<dbReference type="GO" id="GO:0003677">
    <property type="term" value="F:DNA binding"/>
    <property type="evidence" value="ECO:0007669"/>
    <property type="project" value="UniProtKB-KW"/>
</dbReference>
<organism evidence="8 9">
    <name type="scientific">Pedobacter psychroterrae</name>
    <dbReference type="NCBI Taxonomy" id="2530453"/>
    <lineage>
        <taxon>Bacteria</taxon>
        <taxon>Pseudomonadati</taxon>
        <taxon>Bacteroidota</taxon>
        <taxon>Sphingobacteriia</taxon>
        <taxon>Sphingobacteriales</taxon>
        <taxon>Sphingobacteriaceae</taxon>
        <taxon>Pedobacter</taxon>
    </lineage>
</organism>
<dbReference type="InterPro" id="IPR011109">
    <property type="entry name" value="DNA_bind_recombinase_dom"/>
</dbReference>
<dbReference type="Pfam" id="PF07508">
    <property type="entry name" value="Recombinase"/>
    <property type="match status" value="1"/>
</dbReference>
<dbReference type="PANTHER" id="PTHR30461">
    <property type="entry name" value="DNA-INVERTASE FROM LAMBDOID PROPHAGE"/>
    <property type="match status" value="1"/>
</dbReference>
<sequence>MKKVFLYIRVSTDEQADKGYSQRDQQERLHRYCQQNSIEVLKIIFEDHSAKTFVRPEWSRMLVDLKRVKSRPDAILFTKWDRFSRNVSESYQMIGVLSKLAVQPISIEQPLDMTIPESKMMLAIYLAAGEVDNDRRALNVFYGMRRAKKEGRFMGTAPLGYKNLSTPDGKKYIAPYEPEAGIMKWVFQEISRNVFAVDQIRKKANQLGLKCTRMTFWRNIRNPMYCGKLVIKQHKDEASYIVDAQHEPLISEAQFYDVQDILNGRKRVPAAKLLSMELLPLRNFLKCNKCHRMLTGSSSKGKRKHYYYYHCDSSCGVRYNAEETNKLFLKLLKSWVINPAAVELLKMVISSVYKTRTKTEFNLKTQVMNDITKQNEKIAKARRLLLEEDIEPADYKEIKADCDAVVARLEVKLQEVSETKMIRLDINKLMDKIITTFCNLDKVFQKAPLKKQRHILCSLFPEKIDFNGAKHRTPRTNSIAHVIWLINRELRSLKTNTAPDFQTLYQKVVPTRIELISKV</sequence>
<feature type="active site" description="O-(5'-phospho-DNA)-serine intermediate" evidence="4 5">
    <location>
        <position position="11"/>
    </location>
</feature>
<keyword evidence="3" id="KW-0233">DNA recombination</keyword>
<keyword evidence="9" id="KW-1185">Reference proteome</keyword>
<dbReference type="GO" id="GO:0015074">
    <property type="term" value="P:DNA integration"/>
    <property type="evidence" value="ECO:0007669"/>
    <property type="project" value="UniProtKB-KW"/>
</dbReference>
<dbReference type="InterPro" id="IPR036162">
    <property type="entry name" value="Resolvase-like_N_sf"/>
</dbReference>
<dbReference type="OrthoDB" id="9815006at2"/>
<evidence type="ECO:0000256" key="3">
    <source>
        <dbReference type="ARBA" id="ARBA00023172"/>
    </source>
</evidence>
<dbReference type="PROSITE" id="PS00397">
    <property type="entry name" value="RECOMBINASES_1"/>
    <property type="match status" value="1"/>
</dbReference>
<comment type="caution">
    <text evidence="8">The sequence shown here is derived from an EMBL/GenBank/DDBJ whole genome shotgun (WGS) entry which is preliminary data.</text>
</comment>
<evidence type="ECO:0000256" key="4">
    <source>
        <dbReference type="PIRSR" id="PIRSR606118-50"/>
    </source>
</evidence>
<evidence type="ECO:0000259" key="7">
    <source>
        <dbReference type="PROSITE" id="PS51737"/>
    </source>
</evidence>
<evidence type="ECO:0000313" key="8">
    <source>
        <dbReference type="EMBL" id="TCD03999.1"/>
    </source>
</evidence>
<keyword evidence="2" id="KW-0238">DNA-binding</keyword>
<dbReference type="CDD" id="cd00338">
    <property type="entry name" value="Ser_Recombinase"/>
    <property type="match status" value="1"/>
</dbReference>
<dbReference type="InterPro" id="IPR006119">
    <property type="entry name" value="Resolv_N"/>
</dbReference>
<evidence type="ECO:0000259" key="6">
    <source>
        <dbReference type="PROSITE" id="PS51736"/>
    </source>
</evidence>
<feature type="domain" description="Recombinase" evidence="7">
    <location>
        <begin position="158"/>
        <end position="268"/>
    </location>
</feature>
<dbReference type="InterPro" id="IPR038109">
    <property type="entry name" value="DNA_bind_recomb_sf"/>
</dbReference>
<dbReference type="Pfam" id="PF00239">
    <property type="entry name" value="Resolvase"/>
    <property type="match status" value="1"/>
</dbReference>
<dbReference type="RefSeq" id="WP_131595143.1">
    <property type="nucleotide sequence ID" value="NZ_SJSL01000001.1"/>
</dbReference>
<dbReference type="Gene3D" id="3.40.50.1390">
    <property type="entry name" value="Resolvase, N-terminal catalytic domain"/>
    <property type="match status" value="1"/>
</dbReference>
<dbReference type="SMART" id="SM00857">
    <property type="entry name" value="Resolvase"/>
    <property type="match status" value="1"/>
</dbReference>
<protein>
    <submittedName>
        <fullName evidence="8">Recombinase family protein</fullName>
    </submittedName>
</protein>
<evidence type="ECO:0000313" key="9">
    <source>
        <dbReference type="Proteomes" id="UP000293347"/>
    </source>
</evidence>
<feature type="domain" description="Resolvase/invertase-type recombinase catalytic" evidence="6">
    <location>
        <begin position="3"/>
        <end position="151"/>
    </location>
</feature>
<dbReference type="InterPro" id="IPR050639">
    <property type="entry name" value="SSR_resolvase"/>
</dbReference>
<evidence type="ECO:0000256" key="2">
    <source>
        <dbReference type="ARBA" id="ARBA00023125"/>
    </source>
</evidence>
<keyword evidence="1" id="KW-0229">DNA integration</keyword>
<dbReference type="PANTHER" id="PTHR30461:SF23">
    <property type="entry name" value="DNA RECOMBINASE-RELATED"/>
    <property type="match status" value="1"/>
</dbReference>
<dbReference type="GO" id="GO:0000150">
    <property type="term" value="F:DNA strand exchange activity"/>
    <property type="evidence" value="ECO:0007669"/>
    <property type="project" value="InterPro"/>
</dbReference>
<dbReference type="Proteomes" id="UP000293347">
    <property type="component" value="Unassembled WGS sequence"/>
</dbReference>
<name>A0A4R0NV36_9SPHI</name>
<dbReference type="Gene3D" id="3.90.1750.20">
    <property type="entry name" value="Putative Large Serine Recombinase, Chain B, Domain 2"/>
    <property type="match status" value="1"/>
</dbReference>
<gene>
    <name evidence="8" type="ORF">EZ437_03905</name>
</gene>
<accession>A0A4R0NV36</accession>
<reference evidence="8 9" key="1">
    <citation type="submission" date="2019-02" db="EMBL/GenBank/DDBJ databases">
        <title>Pedobacter sp. RP-1-14 sp. nov., isolated from Arctic soil.</title>
        <authorList>
            <person name="Dahal R.H."/>
        </authorList>
    </citation>
    <scope>NUCLEOTIDE SEQUENCE [LARGE SCALE GENOMIC DNA]</scope>
    <source>
        <strain evidence="8 9">RP-1-14</strain>
    </source>
</reference>
<dbReference type="AlphaFoldDB" id="A0A4R0NV36"/>
<evidence type="ECO:0000256" key="5">
    <source>
        <dbReference type="PROSITE-ProRule" id="PRU10137"/>
    </source>
</evidence>
<dbReference type="PROSITE" id="PS51737">
    <property type="entry name" value="RECOMBINASE_DNA_BIND"/>
    <property type="match status" value="1"/>
</dbReference>
<dbReference type="EMBL" id="SJSL01000001">
    <property type="protein sequence ID" value="TCD03999.1"/>
    <property type="molecule type" value="Genomic_DNA"/>
</dbReference>
<proteinExistence type="predicted"/>
<evidence type="ECO:0000256" key="1">
    <source>
        <dbReference type="ARBA" id="ARBA00022908"/>
    </source>
</evidence>
<dbReference type="PROSITE" id="PS51736">
    <property type="entry name" value="RECOMBINASES_3"/>
    <property type="match status" value="1"/>
</dbReference>